<dbReference type="SMART" id="SM00559">
    <property type="entry name" value="Ku78"/>
    <property type="match status" value="1"/>
</dbReference>
<dbReference type="InterPro" id="IPR009187">
    <property type="entry name" value="Prok_Ku"/>
</dbReference>
<organism evidence="5 6">
    <name type="scientific">Tardiphaga robiniae</name>
    <dbReference type="NCBI Taxonomy" id="943830"/>
    <lineage>
        <taxon>Bacteria</taxon>
        <taxon>Pseudomonadati</taxon>
        <taxon>Pseudomonadota</taxon>
        <taxon>Alphaproteobacteria</taxon>
        <taxon>Hyphomicrobiales</taxon>
        <taxon>Nitrobacteraceae</taxon>
        <taxon>Tardiphaga</taxon>
    </lineage>
</organism>
<evidence type="ECO:0000259" key="4">
    <source>
        <dbReference type="SMART" id="SM00559"/>
    </source>
</evidence>
<dbReference type="HAMAP" id="MF_01875">
    <property type="entry name" value="Prokaryotic_Ku"/>
    <property type="match status" value="1"/>
</dbReference>
<evidence type="ECO:0000313" key="6">
    <source>
        <dbReference type="Proteomes" id="UP000515291"/>
    </source>
</evidence>
<dbReference type="EMBL" id="CP050292">
    <property type="protein sequence ID" value="QND69828.1"/>
    <property type="molecule type" value="Genomic_DNA"/>
</dbReference>
<dbReference type="Proteomes" id="UP000515291">
    <property type="component" value="Chromosome"/>
</dbReference>
<dbReference type="GO" id="GO:0003690">
    <property type="term" value="F:double-stranded DNA binding"/>
    <property type="evidence" value="ECO:0007669"/>
    <property type="project" value="UniProtKB-UniRule"/>
</dbReference>
<proteinExistence type="inferred from homology"/>
<accession>A0A7G6TSU6</accession>
<feature type="compositionally biased region" description="Low complexity" evidence="3">
    <location>
        <begin position="289"/>
        <end position="300"/>
    </location>
</feature>
<dbReference type="PIRSF" id="PIRSF006493">
    <property type="entry name" value="Prok_Ku"/>
    <property type="match status" value="1"/>
</dbReference>
<evidence type="ECO:0000256" key="3">
    <source>
        <dbReference type="SAM" id="MobiDB-lite"/>
    </source>
</evidence>
<dbReference type="InterPro" id="IPR016194">
    <property type="entry name" value="SPOC-like_C_dom_sf"/>
</dbReference>
<dbReference type="GO" id="GO:0006303">
    <property type="term" value="P:double-strand break repair via nonhomologous end joining"/>
    <property type="evidence" value="ECO:0007669"/>
    <property type="project" value="UniProtKB-UniRule"/>
</dbReference>
<keyword evidence="2" id="KW-0233">DNA recombination</keyword>
<gene>
    <name evidence="2" type="primary">ku</name>
    <name evidence="5" type="ORF">HB776_00110</name>
</gene>
<feature type="region of interest" description="Disordered" evidence="3">
    <location>
        <begin position="255"/>
        <end position="310"/>
    </location>
</feature>
<dbReference type="NCBIfam" id="TIGR02772">
    <property type="entry name" value="Ku_bact"/>
    <property type="match status" value="1"/>
</dbReference>
<feature type="domain" description="Ku" evidence="4">
    <location>
        <begin position="55"/>
        <end position="183"/>
    </location>
</feature>
<dbReference type="AlphaFoldDB" id="A0A7G6TSU6"/>
<dbReference type="Gene3D" id="2.40.290.10">
    <property type="match status" value="1"/>
</dbReference>
<comment type="similarity">
    <text evidence="2">Belongs to the prokaryotic Ku family.</text>
</comment>
<dbReference type="KEGG" id="trb:HB776_00110"/>
<evidence type="ECO:0000256" key="2">
    <source>
        <dbReference type="HAMAP-Rule" id="MF_01875"/>
    </source>
</evidence>
<reference evidence="6" key="1">
    <citation type="journal article" date="2020" name="Mol. Plant Microbe">
        <title>Rhizobial microsymbionts of the narrowly endemic Oxytropis species growing in Kamchatka are characterized by significant genetic diversity and possess a set of genes that are associated with T3SS and T6SS secretion systems and can affect the development of symbiosis.</title>
        <authorList>
            <person name="Safronova V."/>
            <person name="Guro P."/>
            <person name="Sazanova A."/>
            <person name="Kuznetsova I."/>
            <person name="Belimov A."/>
            <person name="Yakubov V."/>
            <person name="Chirak E."/>
            <person name="Afonin A."/>
            <person name="Gogolev Y."/>
            <person name="Andronov E."/>
            <person name="Tikhonovich I."/>
        </authorList>
    </citation>
    <scope>NUCLEOTIDE SEQUENCE [LARGE SCALE GENOMIC DNA]</scope>
    <source>
        <strain evidence="6">581</strain>
    </source>
</reference>
<dbReference type="PANTHER" id="PTHR41251:SF1">
    <property type="entry name" value="NON-HOMOLOGOUS END JOINING PROTEIN KU"/>
    <property type="match status" value="1"/>
</dbReference>
<keyword evidence="1 2" id="KW-0238">DNA-binding</keyword>
<comment type="subunit">
    <text evidence="2">Homodimer. Interacts with LigD.</text>
</comment>
<dbReference type="Pfam" id="PF02735">
    <property type="entry name" value="Ku"/>
    <property type="match status" value="1"/>
</dbReference>
<sequence length="310" mass="34303">MAPRANWKASCAFPLSPAPVALFPATSDSEKISFNQINRNTGHRIKYVKVDADTGEEVLQEDIMKGYAVDKDTYIEVSKDELENIALESTRTIEIDEFVPKSDIDQRYAIRPYYLVPDGKVGHDAYAVIRETIRSMDMVAVGRLVLTSREHIIALEPLKNGLMGTLLRYPYEVRGEDEYFDDIQDVKVTKDMLDLAQHIVQQKTAEFDPSKFDDRYESALVELINQKRAGTTIKPHGKARPGTNVVDLMTALQQSLKGGTSSSPKAKKTTKRAAGQKEMLLPISGTRTPAAKAGSSAKPSRLSGKAKKAS</sequence>
<dbReference type="PANTHER" id="PTHR41251">
    <property type="entry name" value="NON-HOMOLOGOUS END JOINING PROTEIN KU"/>
    <property type="match status" value="1"/>
</dbReference>
<dbReference type="InterPro" id="IPR006164">
    <property type="entry name" value="DNA_bd_Ku70/Ku80"/>
</dbReference>
<keyword evidence="2" id="KW-0227">DNA damage</keyword>
<evidence type="ECO:0000256" key="1">
    <source>
        <dbReference type="ARBA" id="ARBA00023125"/>
    </source>
</evidence>
<evidence type="ECO:0000313" key="5">
    <source>
        <dbReference type="EMBL" id="QND69828.1"/>
    </source>
</evidence>
<dbReference type="CDD" id="cd00789">
    <property type="entry name" value="KU_like"/>
    <property type="match status" value="1"/>
</dbReference>
<protein>
    <recommendedName>
        <fullName evidence="2">Non-homologous end joining protein Ku</fullName>
    </recommendedName>
</protein>
<dbReference type="SUPFAM" id="SSF100939">
    <property type="entry name" value="SPOC domain-like"/>
    <property type="match status" value="1"/>
</dbReference>
<name>A0A7G6TSU6_9BRAD</name>
<dbReference type="FunFam" id="2.40.290.10:FF:000004">
    <property type="entry name" value="Non-homologous end joining protein Ku"/>
    <property type="match status" value="1"/>
</dbReference>
<dbReference type="GO" id="GO:0006310">
    <property type="term" value="P:DNA recombination"/>
    <property type="evidence" value="ECO:0007669"/>
    <property type="project" value="UniProtKB-KW"/>
</dbReference>
<comment type="function">
    <text evidence="2">With LigD forms a non-homologous end joining (NHEJ) DNA repair enzyme, which repairs dsDNA breaks with reduced fidelity. Binds linear dsDNA with 5'- and 3'- overhangs but not closed circular dsDNA nor ssDNA. Recruits and stimulates the ligase activity of LigD.</text>
</comment>
<keyword evidence="2" id="KW-0234">DNA repair</keyword>